<dbReference type="PANTHER" id="PTHR11895">
    <property type="entry name" value="TRANSAMIDASE"/>
    <property type="match status" value="1"/>
</dbReference>
<accession>A0A545TB20</accession>
<evidence type="ECO:0000256" key="1">
    <source>
        <dbReference type="SAM" id="MobiDB-lite"/>
    </source>
</evidence>
<dbReference type="InterPro" id="IPR000120">
    <property type="entry name" value="Amidase"/>
</dbReference>
<evidence type="ECO:0000259" key="2">
    <source>
        <dbReference type="Pfam" id="PF01425"/>
    </source>
</evidence>
<protein>
    <submittedName>
        <fullName evidence="3">Amidase</fullName>
    </submittedName>
</protein>
<feature type="region of interest" description="Disordered" evidence="1">
    <location>
        <begin position="133"/>
        <end position="154"/>
    </location>
</feature>
<reference evidence="3 4" key="1">
    <citation type="submission" date="2019-06" db="EMBL/GenBank/DDBJ databases">
        <title>Whole genome sequence for Rhodospirillaceae sp. R148.</title>
        <authorList>
            <person name="Wang G."/>
        </authorList>
    </citation>
    <scope>NUCLEOTIDE SEQUENCE [LARGE SCALE GENOMIC DNA]</scope>
    <source>
        <strain evidence="3 4">R148</strain>
    </source>
</reference>
<dbReference type="GO" id="GO:0003824">
    <property type="term" value="F:catalytic activity"/>
    <property type="evidence" value="ECO:0007669"/>
    <property type="project" value="InterPro"/>
</dbReference>
<dbReference type="Proteomes" id="UP000315252">
    <property type="component" value="Unassembled WGS sequence"/>
</dbReference>
<gene>
    <name evidence="3" type="ORF">FKG95_24365</name>
</gene>
<dbReference type="OrthoDB" id="9777859at2"/>
<evidence type="ECO:0000313" key="4">
    <source>
        <dbReference type="Proteomes" id="UP000315252"/>
    </source>
</evidence>
<feature type="region of interest" description="Disordered" evidence="1">
    <location>
        <begin position="57"/>
        <end position="76"/>
    </location>
</feature>
<dbReference type="PANTHER" id="PTHR11895:SF151">
    <property type="entry name" value="GLUTAMYL-TRNA(GLN) AMIDOTRANSFERASE SUBUNIT A"/>
    <property type="match status" value="1"/>
</dbReference>
<dbReference type="Pfam" id="PF01425">
    <property type="entry name" value="Amidase"/>
    <property type="match status" value="1"/>
</dbReference>
<organism evidence="3 4">
    <name type="scientific">Denitrobaculum tricleocarpae</name>
    <dbReference type="NCBI Taxonomy" id="2591009"/>
    <lineage>
        <taxon>Bacteria</taxon>
        <taxon>Pseudomonadati</taxon>
        <taxon>Pseudomonadota</taxon>
        <taxon>Alphaproteobacteria</taxon>
        <taxon>Rhodospirillales</taxon>
        <taxon>Rhodospirillaceae</taxon>
        <taxon>Denitrobaculum</taxon>
    </lineage>
</organism>
<proteinExistence type="predicted"/>
<dbReference type="SUPFAM" id="SSF75304">
    <property type="entry name" value="Amidase signature (AS) enzymes"/>
    <property type="match status" value="1"/>
</dbReference>
<feature type="domain" description="Amidase" evidence="2">
    <location>
        <begin position="25"/>
        <end position="430"/>
    </location>
</feature>
<dbReference type="EMBL" id="VHSH01000010">
    <property type="protein sequence ID" value="TQV74418.1"/>
    <property type="molecule type" value="Genomic_DNA"/>
</dbReference>
<dbReference type="InterPro" id="IPR036928">
    <property type="entry name" value="AS_sf"/>
</dbReference>
<keyword evidence="4" id="KW-1185">Reference proteome</keyword>
<sequence length="450" mass="47286">MESLADLTASALLPRLAKGDVQATELVEACLARISEREPEVQAWAFLHQDFARAQARSADEHRASGRPTGPLHGLPVGIKDIIDTKGVPTENGTPLDAGRRPGDDAVLVSKLREAGAIIMGKTVTTELAYFAPGKTRNPQDPERTPGGSSSGSAAAVAAGMVPLAVGTQTTGSVIRPAAFCGVVGFKPTFGLIPRSGVVTQAPHLDTVGVFGRSVEDAALLAECLSGYDPRDPATSAIPSPPLKRTATSSPPLAPNFAFVKSPVWDQAEDATQEAFGELTAFLGGNCDEVSLPSPFGEGHGIHRTIMLAELAKNFGPYYHRGKDQLSPQMRAAVEEGRSILAHDYMAACDWIEVLNAGLTEIFDRYDAILTPAAPGEAPLGLDATGNPAFCALWTLCGTPAVTLPLLQGEQGLPMGVQLVGPRHDDGRLLRSANWLMKQVTEESDGTGTS</sequence>
<dbReference type="RefSeq" id="WP_142899049.1">
    <property type="nucleotide sequence ID" value="NZ_ML660061.1"/>
</dbReference>
<comment type="caution">
    <text evidence="3">The sequence shown here is derived from an EMBL/GenBank/DDBJ whole genome shotgun (WGS) entry which is preliminary data.</text>
</comment>
<dbReference type="InterPro" id="IPR023631">
    <property type="entry name" value="Amidase_dom"/>
</dbReference>
<dbReference type="Gene3D" id="3.90.1300.10">
    <property type="entry name" value="Amidase signature (AS) domain"/>
    <property type="match status" value="1"/>
</dbReference>
<name>A0A545TB20_9PROT</name>
<dbReference type="AlphaFoldDB" id="A0A545TB20"/>
<evidence type="ECO:0000313" key="3">
    <source>
        <dbReference type="EMBL" id="TQV74418.1"/>
    </source>
</evidence>